<dbReference type="PANTHER" id="PTHR13504:SF38">
    <property type="entry name" value="FIDO DOMAIN-CONTAINING PROTEIN"/>
    <property type="match status" value="1"/>
</dbReference>
<dbReference type="PIRSF" id="PIRSF038925">
    <property type="entry name" value="AMP-prot_trans"/>
    <property type="match status" value="1"/>
</dbReference>
<dbReference type="PANTHER" id="PTHR13504">
    <property type="entry name" value="FIDO DOMAIN-CONTAINING PROTEIN DDB_G0283145"/>
    <property type="match status" value="1"/>
</dbReference>
<dbReference type="Pfam" id="PF13784">
    <property type="entry name" value="Fic_N"/>
    <property type="match status" value="1"/>
</dbReference>
<feature type="domain" description="Fido" evidence="4">
    <location>
        <begin position="147"/>
        <end position="292"/>
    </location>
</feature>
<sequence>MSFNLRSNIAIMNKDLFVDGAPGRLWEISVEGRKDWAFIPEPLPSEWQVSTELWGLLVQAREELARLDGVGRYMPNYNLLLRPLQRREALRSSSLEGTYATPQQLLLFEIEPREPKSANDPVNSWQEVWNYNRALELALSLLEKKPLSLNLIRGIHHTLLSGVRGSQRDPGNFRRSQVHIGSDRRFIPPPPNEVMPCLDTLEKYIHQEKSLEPLISCFMVHYQFETIHPFLDGNGRVGRLVLSLMIYEQCKLSRPWLYLSAFFDKYKDEYINLLFQVSTKGNWNDWIAFCLRGTIEQSKDALNRFDRLLKLRSQYMELLNHTGGNIRLSRLVDHLFESPAITVSQFSDMCGIQYNTARADIYRLVNANILVESDIVARPKIYFAPDILDIAYGA</sequence>
<evidence type="ECO:0000259" key="4">
    <source>
        <dbReference type="PROSITE" id="PS51459"/>
    </source>
</evidence>
<dbReference type="InterPro" id="IPR040198">
    <property type="entry name" value="Fido_containing"/>
</dbReference>
<proteinExistence type="predicted"/>
<evidence type="ECO:0000256" key="1">
    <source>
        <dbReference type="PIRSR" id="PIRSR038925-1"/>
    </source>
</evidence>
<keyword evidence="1" id="KW-0067">ATP-binding</keyword>
<evidence type="ECO:0000313" key="5">
    <source>
        <dbReference type="EMBL" id="BAY56621.1"/>
    </source>
</evidence>
<feature type="binding site" evidence="1">
    <location>
        <position position="270"/>
    </location>
    <ligand>
        <name>ATP</name>
        <dbReference type="ChEBI" id="CHEBI:30616"/>
    </ligand>
</feature>
<dbReference type="InterPro" id="IPR036597">
    <property type="entry name" value="Fido-like_dom_sf"/>
</dbReference>
<dbReference type="Gene3D" id="1.10.3290.10">
    <property type="entry name" value="Fido-like domain"/>
    <property type="match status" value="1"/>
</dbReference>
<dbReference type="GO" id="GO:0005524">
    <property type="term" value="F:ATP binding"/>
    <property type="evidence" value="ECO:0007669"/>
    <property type="project" value="UniProtKB-KW"/>
</dbReference>
<dbReference type="PROSITE" id="PS51459">
    <property type="entry name" value="FIDO"/>
    <property type="match status" value="1"/>
</dbReference>
<dbReference type="AlphaFoldDB" id="A0A1Z4JIN9"/>
<dbReference type="Pfam" id="PF02661">
    <property type="entry name" value="Fic"/>
    <property type="match status" value="1"/>
</dbReference>
<keyword evidence="6" id="KW-1185">Reference proteome</keyword>
<evidence type="ECO:0000256" key="3">
    <source>
        <dbReference type="PIRSR" id="PIRSR640198-2"/>
    </source>
</evidence>
<reference evidence="5 6" key="1">
    <citation type="submission" date="2017-06" db="EMBL/GenBank/DDBJ databases">
        <title>Genome sequencing of cyanobaciteial culture collection at National Institute for Environmental Studies (NIES).</title>
        <authorList>
            <person name="Hirose Y."/>
            <person name="Shimura Y."/>
            <person name="Fujisawa T."/>
            <person name="Nakamura Y."/>
            <person name="Kawachi M."/>
        </authorList>
    </citation>
    <scope>NUCLEOTIDE SEQUENCE [LARGE SCALE GENOMIC DNA]</scope>
    <source>
        <strain evidence="5 6">NIES-2135</strain>
    </source>
</reference>
<feature type="binding site" evidence="1">
    <location>
        <position position="228"/>
    </location>
    <ligand>
        <name>ATP</name>
        <dbReference type="ChEBI" id="CHEBI:30616"/>
    </ligand>
</feature>
<gene>
    <name evidence="5" type="ORF">NIES2135_34550</name>
</gene>
<feature type="binding site" evidence="3">
    <location>
        <begin position="232"/>
        <end position="239"/>
    </location>
    <ligand>
        <name>ATP</name>
        <dbReference type="ChEBI" id="CHEBI:30616"/>
    </ligand>
</feature>
<name>A0A1Z4JIN9_LEPBY</name>
<feature type="binding site" evidence="1">
    <location>
        <position position="96"/>
    </location>
    <ligand>
        <name>ATP</name>
        <dbReference type="ChEBI" id="CHEBI:30616"/>
    </ligand>
</feature>
<dbReference type="EMBL" id="AP018203">
    <property type="protein sequence ID" value="BAY56621.1"/>
    <property type="molecule type" value="Genomic_DNA"/>
</dbReference>
<accession>A0A1Z4JIN9</accession>
<protein>
    <submittedName>
        <fullName evidence="5">Filamentation induced by cAMP protein fic</fullName>
    </submittedName>
</protein>
<dbReference type="InterPro" id="IPR026287">
    <property type="entry name" value="SoFic-like"/>
</dbReference>
<feature type="binding site" evidence="1">
    <location>
        <begin position="233"/>
        <end position="239"/>
    </location>
    <ligand>
        <name>ATP</name>
        <dbReference type="ChEBI" id="CHEBI:30616"/>
    </ligand>
</feature>
<keyword evidence="1" id="KW-0547">Nucleotide-binding</keyword>
<dbReference type="InterPro" id="IPR025758">
    <property type="entry name" value="Fic/DOC_N"/>
</dbReference>
<dbReference type="InterPro" id="IPR003812">
    <property type="entry name" value="Fido"/>
</dbReference>
<organism evidence="5 6">
    <name type="scientific">Leptolyngbya boryana NIES-2135</name>
    <dbReference type="NCBI Taxonomy" id="1973484"/>
    <lineage>
        <taxon>Bacteria</taxon>
        <taxon>Bacillati</taxon>
        <taxon>Cyanobacteriota</taxon>
        <taxon>Cyanophyceae</taxon>
        <taxon>Leptolyngbyales</taxon>
        <taxon>Leptolyngbyaceae</taxon>
        <taxon>Leptolyngbya group</taxon>
        <taxon>Leptolyngbya</taxon>
    </lineage>
</organism>
<dbReference type="Proteomes" id="UP000217895">
    <property type="component" value="Chromosome"/>
</dbReference>
<evidence type="ECO:0000313" key="6">
    <source>
        <dbReference type="Proteomes" id="UP000217895"/>
    </source>
</evidence>
<dbReference type="SUPFAM" id="SSF140931">
    <property type="entry name" value="Fic-like"/>
    <property type="match status" value="1"/>
</dbReference>
<feature type="active site" evidence="2">
    <location>
        <position position="228"/>
    </location>
</feature>
<evidence type="ECO:0000256" key="2">
    <source>
        <dbReference type="PIRSR" id="PIRSR640198-1"/>
    </source>
</evidence>